<evidence type="ECO:0000313" key="1">
    <source>
        <dbReference type="EMBL" id="MEJ8822325.1"/>
    </source>
</evidence>
<comment type="caution">
    <text evidence="1">The sequence shown here is derived from an EMBL/GenBank/DDBJ whole genome shotgun (WGS) entry which is preliminary data.</text>
</comment>
<dbReference type="RefSeq" id="WP_340363373.1">
    <property type="nucleotide sequence ID" value="NZ_JBBKZV010000004.1"/>
</dbReference>
<sequence>MKDPVLLVLADECDSAAAAFVARHRGEGARLLAPADLSSPGWSYRVGDASNSVAMVAGERIAAEQLGGVMTRLAGISPAHLPHVVEADREYVAAEMSAFLLAWLSALPCPVWNRPAAPSLSGPAWRWEQWRQLATQAGLNVAPSHRVVQREAQAAAPAPATSRCSVVGSKVIGTASARRRHGARRLAEAAGVELLELLFDGDDDDATLVGIGLHPNVEEPSISAAVIEGWHS</sequence>
<dbReference type="Proteomes" id="UP001363010">
    <property type="component" value="Unassembled WGS sequence"/>
</dbReference>
<gene>
    <name evidence="1" type="ORF">WKW80_09770</name>
</gene>
<name>A0ABU8VWY0_9BURK</name>
<accession>A0ABU8VWY0</accession>
<protein>
    <submittedName>
        <fullName evidence="1">Uncharacterized protein</fullName>
    </submittedName>
</protein>
<evidence type="ECO:0000313" key="2">
    <source>
        <dbReference type="Proteomes" id="UP001363010"/>
    </source>
</evidence>
<dbReference type="EMBL" id="JBBKZV010000004">
    <property type="protein sequence ID" value="MEJ8822325.1"/>
    <property type="molecule type" value="Genomic_DNA"/>
</dbReference>
<proteinExistence type="predicted"/>
<reference evidence="1 2" key="1">
    <citation type="submission" date="2024-03" db="EMBL/GenBank/DDBJ databases">
        <title>Novel species of the genus Variovorax.</title>
        <authorList>
            <person name="Liu Q."/>
            <person name="Xin Y.-H."/>
        </authorList>
    </citation>
    <scope>NUCLEOTIDE SEQUENCE [LARGE SCALE GENOMIC DNA]</scope>
    <source>
        <strain evidence="1 2">KACC 18501</strain>
    </source>
</reference>
<keyword evidence="2" id="KW-1185">Reference proteome</keyword>
<organism evidence="1 2">
    <name type="scientific">Variovorax humicola</name>
    <dbReference type="NCBI Taxonomy" id="1769758"/>
    <lineage>
        <taxon>Bacteria</taxon>
        <taxon>Pseudomonadati</taxon>
        <taxon>Pseudomonadota</taxon>
        <taxon>Betaproteobacteria</taxon>
        <taxon>Burkholderiales</taxon>
        <taxon>Comamonadaceae</taxon>
        <taxon>Variovorax</taxon>
    </lineage>
</organism>